<proteinExistence type="predicted"/>
<keyword evidence="4" id="KW-1185">Reference proteome</keyword>
<dbReference type="EMBL" id="BAABLX010000016">
    <property type="protein sequence ID" value="GAA4942659.1"/>
    <property type="molecule type" value="Genomic_DNA"/>
</dbReference>
<dbReference type="Proteomes" id="UP001409585">
    <property type="component" value="Unassembled WGS sequence"/>
</dbReference>
<feature type="domain" description="Glycosyl transferase family 25" evidence="2">
    <location>
        <begin position="11"/>
        <end position="182"/>
    </location>
</feature>
<gene>
    <name evidence="3" type="ORF">GCM10025791_21510</name>
</gene>
<feature type="region of interest" description="Disordered" evidence="1">
    <location>
        <begin position="263"/>
        <end position="294"/>
    </location>
</feature>
<dbReference type="CDD" id="cd06532">
    <property type="entry name" value="Glyco_transf_25"/>
    <property type="match status" value="1"/>
</dbReference>
<organism evidence="3 4">
    <name type="scientific">Halioxenophilus aromaticivorans</name>
    <dbReference type="NCBI Taxonomy" id="1306992"/>
    <lineage>
        <taxon>Bacteria</taxon>
        <taxon>Pseudomonadati</taxon>
        <taxon>Pseudomonadota</taxon>
        <taxon>Gammaproteobacteria</taxon>
        <taxon>Alteromonadales</taxon>
        <taxon>Alteromonadaceae</taxon>
        <taxon>Halioxenophilus</taxon>
    </lineage>
</organism>
<sequence length="294" mass="33996">MTDLPHLICSIITLNRQVETAGNLFRDIQQQGLPCQWFAGVDGRQEKPALQGREFYNLDRALTRHRQELTVSEIGCYLSHYRAVQQAYEQGYEFACILEDDVVIEDNFATVVRELMAEDLELVRLMALKLRRRKVVKTLASGCLLTRPERGVLGTQAYLFNRRGMQKFLDHAWDMYEAIDHVLDHFFLFDVAQHAVEPHIAYERVRPTNVQKTPCNRCQKPNLWQKLRHHPAKLSFSRKRHAYFRTHKAALFPNDLPNKCPGKSLRLRGKGEAGNVLSNEGETMPSQDSRAENH</sequence>
<dbReference type="RefSeq" id="WP_345421469.1">
    <property type="nucleotide sequence ID" value="NZ_AP031496.1"/>
</dbReference>
<dbReference type="Pfam" id="PF01755">
    <property type="entry name" value="Glyco_transf_25"/>
    <property type="match status" value="1"/>
</dbReference>
<evidence type="ECO:0000256" key="1">
    <source>
        <dbReference type="SAM" id="MobiDB-lite"/>
    </source>
</evidence>
<evidence type="ECO:0000313" key="4">
    <source>
        <dbReference type="Proteomes" id="UP001409585"/>
    </source>
</evidence>
<feature type="compositionally biased region" description="Polar residues" evidence="1">
    <location>
        <begin position="276"/>
        <end position="288"/>
    </location>
</feature>
<dbReference type="InterPro" id="IPR002654">
    <property type="entry name" value="Glyco_trans_25"/>
</dbReference>
<evidence type="ECO:0000259" key="2">
    <source>
        <dbReference type="Pfam" id="PF01755"/>
    </source>
</evidence>
<reference evidence="4" key="1">
    <citation type="journal article" date="2019" name="Int. J. Syst. Evol. Microbiol.">
        <title>The Global Catalogue of Microorganisms (GCM) 10K type strain sequencing project: providing services to taxonomists for standard genome sequencing and annotation.</title>
        <authorList>
            <consortium name="The Broad Institute Genomics Platform"/>
            <consortium name="The Broad Institute Genome Sequencing Center for Infectious Disease"/>
            <person name="Wu L."/>
            <person name="Ma J."/>
        </authorList>
    </citation>
    <scope>NUCLEOTIDE SEQUENCE [LARGE SCALE GENOMIC DNA]</scope>
    <source>
        <strain evidence="4">JCM 19134</strain>
    </source>
</reference>
<accession>A0AAV3U2S4</accession>
<dbReference type="AlphaFoldDB" id="A0AAV3U2S4"/>
<comment type="caution">
    <text evidence="3">The sequence shown here is derived from an EMBL/GenBank/DDBJ whole genome shotgun (WGS) entry which is preliminary data.</text>
</comment>
<name>A0AAV3U2S4_9ALTE</name>
<protein>
    <recommendedName>
        <fullName evidence="2">Glycosyl transferase family 25 domain-containing protein</fullName>
    </recommendedName>
</protein>
<evidence type="ECO:0000313" key="3">
    <source>
        <dbReference type="EMBL" id="GAA4942659.1"/>
    </source>
</evidence>